<dbReference type="PIRSF" id="PIRSF004525">
    <property type="entry name" value="Pilin_peptidase-dep_B_prd"/>
    <property type="match status" value="1"/>
</dbReference>
<accession>A0AAV2VN93</accession>
<keyword evidence="1" id="KW-1133">Transmembrane helix</keyword>
<protein>
    <submittedName>
        <fullName evidence="2">Type 4 fimbrial biogenesis protein PilW</fullName>
    </submittedName>
</protein>
<evidence type="ECO:0000256" key="1">
    <source>
        <dbReference type="SAM" id="Phobius"/>
    </source>
</evidence>
<comment type="caution">
    <text evidence="2">The sequence shown here is derived from an EMBL/GenBank/DDBJ whole genome shotgun (WGS) entry which is preliminary data.</text>
</comment>
<name>A0AAV2VN93_9VIBR</name>
<feature type="transmembrane region" description="Helical" evidence="1">
    <location>
        <begin position="20"/>
        <end position="40"/>
    </location>
</feature>
<proteinExistence type="predicted"/>
<sequence length="196" mass="21154">MALQTASASRQRGASLIELMIASALSLLAIASVGSIYLSAQKSATQRSLDLLVLQSMSDTLKYIKEDALRAGYNGSNDKAAMVSGASSVFVTTSSSIGYVYLNKENKYEHVFFKHDDNNVKICSKQSAAISTQASCSPYFKMLDEKQVKVTAFEVGKTPLGSTVSSAFISIKMTGSLKNSTDTVTLSTSFKQRNWK</sequence>
<dbReference type="RefSeq" id="WP_022594623.1">
    <property type="nucleotide sequence ID" value="NZ_LK391965.1"/>
</dbReference>
<evidence type="ECO:0000313" key="2">
    <source>
        <dbReference type="EMBL" id="CCO45911.1"/>
    </source>
</evidence>
<dbReference type="AlphaFoldDB" id="A0AAV2VN93"/>
<keyword evidence="1" id="KW-0472">Membrane</keyword>
<reference evidence="2 3" key="1">
    <citation type="journal article" date="2013" name="ISME J.">
        <title>Comparative genomics of pathogenic lineages of Vibrio nigripulchritudo identifies virulence-associated traits.</title>
        <authorList>
            <person name="Goudenege D."/>
            <person name="Labreuche Y."/>
            <person name="Krin E."/>
            <person name="Ansquer D."/>
            <person name="Mangenot S."/>
            <person name="Calteau A."/>
            <person name="Medigue C."/>
            <person name="Mazel D."/>
            <person name="Polz M.F."/>
            <person name="Le Roux F."/>
        </authorList>
    </citation>
    <scope>NUCLEOTIDE SEQUENCE [LARGE SCALE GENOMIC DNA]</scope>
    <source>
        <strain evidence="2 3">SOn1</strain>
    </source>
</reference>
<evidence type="ECO:0000313" key="3">
    <source>
        <dbReference type="Proteomes" id="UP000018211"/>
    </source>
</evidence>
<dbReference type="EMBL" id="CAOF01000070">
    <property type="protein sequence ID" value="CCO45911.1"/>
    <property type="molecule type" value="Genomic_DNA"/>
</dbReference>
<keyword evidence="1" id="KW-0812">Transmembrane</keyword>
<dbReference type="Proteomes" id="UP000018211">
    <property type="component" value="Unassembled WGS sequence"/>
</dbReference>
<organism evidence="2 3">
    <name type="scientific">Vibrio nigripulchritudo SOn1</name>
    <dbReference type="NCBI Taxonomy" id="1238450"/>
    <lineage>
        <taxon>Bacteria</taxon>
        <taxon>Pseudomonadati</taxon>
        <taxon>Pseudomonadota</taxon>
        <taxon>Gammaproteobacteria</taxon>
        <taxon>Vibrionales</taxon>
        <taxon>Vibrionaceae</taxon>
        <taxon>Vibrio</taxon>
    </lineage>
</organism>
<gene>
    <name evidence="2" type="ORF">VIBNISOn1_1610033</name>
</gene>
<dbReference type="InterPro" id="IPR016419">
    <property type="entry name" value="Prepilin_Pept-dep_B_prd"/>
</dbReference>